<accession>A0A0B9G1B3</accession>
<gene>
    <name evidence="1" type="ORF">RJ45_16995</name>
</gene>
<dbReference type="Proteomes" id="UP000031278">
    <property type="component" value="Unassembled WGS sequence"/>
</dbReference>
<sequence length="59" mass="7013">MENDQLTKIIINYKVNNFKLLFWHIPGEQVPFMLCANKRHKKEQQYITDALLATSINIH</sequence>
<proteinExistence type="predicted"/>
<evidence type="ECO:0000313" key="1">
    <source>
        <dbReference type="EMBL" id="KHT62513.1"/>
    </source>
</evidence>
<name>A0A0B9G1B3_9GAMM</name>
<evidence type="ECO:0000313" key="2">
    <source>
        <dbReference type="Proteomes" id="UP000031278"/>
    </source>
</evidence>
<dbReference type="EMBL" id="JWLZ01000176">
    <property type="protein sequence ID" value="KHT62513.1"/>
    <property type="molecule type" value="Genomic_DNA"/>
</dbReference>
<organism evidence="1 2">
    <name type="scientific">Photobacterium gaetbulicola</name>
    <dbReference type="NCBI Taxonomy" id="1295392"/>
    <lineage>
        <taxon>Bacteria</taxon>
        <taxon>Pseudomonadati</taxon>
        <taxon>Pseudomonadota</taxon>
        <taxon>Gammaproteobacteria</taxon>
        <taxon>Vibrionales</taxon>
        <taxon>Vibrionaceae</taxon>
        <taxon>Photobacterium</taxon>
    </lineage>
</organism>
<protein>
    <submittedName>
        <fullName evidence="1">Uncharacterized protein</fullName>
    </submittedName>
</protein>
<comment type="caution">
    <text evidence="1">The sequence shown here is derived from an EMBL/GenBank/DDBJ whole genome shotgun (WGS) entry which is preliminary data.</text>
</comment>
<reference evidence="1 2" key="1">
    <citation type="submission" date="2014-12" db="EMBL/GenBank/DDBJ databases">
        <title>Genome sequencing of Photobacterium gaetbulicola AD005a.</title>
        <authorList>
            <person name="Adrian T.G.S."/>
            <person name="Chan K.G."/>
        </authorList>
    </citation>
    <scope>NUCLEOTIDE SEQUENCE [LARGE SCALE GENOMIC DNA]</scope>
    <source>
        <strain evidence="1 2">AD005a</strain>
    </source>
</reference>
<dbReference type="AlphaFoldDB" id="A0A0B9G1B3"/>